<evidence type="ECO:0000313" key="11">
    <source>
        <dbReference type="Proteomes" id="UP000640999"/>
    </source>
</evidence>
<keyword evidence="2" id="KW-0479">Metal-binding</keyword>
<dbReference type="PROSITE" id="PS50157">
    <property type="entry name" value="ZINC_FINGER_C2H2_2"/>
    <property type="match status" value="1"/>
</dbReference>
<dbReference type="PROSITE" id="PS00028">
    <property type="entry name" value="ZINC_FINGER_C2H2_1"/>
    <property type="match status" value="1"/>
</dbReference>
<comment type="caution">
    <text evidence="10">The sequence shown here is derived from an EMBL/GenBank/DDBJ whole genome shotgun (WGS) entry which is preliminary data.</text>
</comment>
<evidence type="ECO:0000256" key="7">
    <source>
        <dbReference type="PROSITE-ProRule" id="PRU00042"/>
    </source>
</evidence>
<keyword evidence="5" id="KW-0862">Zinc</keyword>
<keyword evidence="6" id="KW-0539">Nucleus</keyword>
<dbReference type="PANTHER" id="PTHR23226">
    <property type="entry name" value="ZINC FINGER AND SCAN DOMAIN-CONTAINING"/>
    <property type="match status" value="1"/>
</dbReference>
<protein>
    <submittedName>
        <fullName evidence="10">ZN182 protein</fullName>
    </submittedName>
</protein>
<dbReference type="OrthoDB" id="8922241at2759"/>
<evidence type="ECO:0000256" key="8">
    <source>
        <dbReference type="SAM" id="MobiDB-lite"/>
    </source>
</evidence>
<dbReference type="FunFam" id="3.30.160.60:FF:002343">
    <property type="entry name" value="Zinc finger protein 33A"/>
    <property type="match status" value="1"/>
</dbReference>
<dbReference type="GO" id="GO:0005634">
    <property type="term" value="C:nucleus"/>
    <property type="evidence" value="ECO:0007669"/>
    <property type="project" value="UniProtKB-SubCell"/>
</dbReference>
<dbReference type="EMBL" id="WEIW01003356">
    <property type="protein sequence ID" value="NWH40990.1"/>
    <property type="molecule type" value="Genomic_DNA"/>
</dbReference>
<comment type="subcellular location">
    <subcellularLocation>
        <location evidence="1">Nucleus</location>
    </subcellularLocation>
</comment>
<dbReference type="AlphaFoldDB" id="A0A850VES0"/>
<dbReference type="Gene3D" id="3.30.160.60">
    <property type="entry name" value="Classic Zinc Finger"/>
    <property type="match status" value="1"/>
</dbReference>
<evidence type="ECO:0000256" key="1">
    <source>
        <dbReference type="ARBA" id="ARBA00004123"/>
    </source>
</evidence>
<accession>A0A850VES0</accession>
<keyword evidence="4 7" id="KW-0863">Zinc-finger</keyword>
<name>A0A850VES0_9CORV</name>
<dbReference type="GO" id="GO:0000981">
    <property type="term" value="F:DNA-binding transcription factor activity, RNA polymerase II-specific"/>
    <property type="evidence" value="ECO:0007669"/>
    <property type="project" value="TreeGrafter"/>
</dbReference>
<keyword evidence="3" id="KW-0677">Repeat</keyword>
<feature type="non-terminal residue" evidence="10">
    <location>
        <position position="53"/>
    </location>
</feature>
<dbReference type="InterPro" id="IPR013087">
    <property type="entry name" value="Znf_C2H2_type"/>
</dbReference>
<dbReference type="GO" id="GO:0008270">
    <property type="term" value="F:zinc ion binding"/>
    <property type="evidence" value="ECO:0007669"/>
    <property type="project" value="UniProtKB-KW"/>
</dbReference>
<keyword evidence="11" id="KW-1185">Reference proteome</keyword>
<dbReference type="GO" id="GO:0000978">
    <property type="term" value="F:RNA polymerase II cis-regulatory region sequence-specific DNA binding"/>
    <property type="evidence" value="ECO:0007669"/>
    <property type="project" value="TreeGrafter"/>
</dbReference>
<feature type="non-terminal residue" evidence="10">
    <location>
        <position position="1"/>
    </location>
</feature>
<evidence type="ECO:0000256" key="5">
    <source>
        <dbReference type="ARBA" id="ARBA00022833"/>
    </source>
</evidence>
<evidence type="ECO:0000256" key="3">
    <source>
        <dbReference type="ARBA" id="ARBA00022737"/>
    </source>
</evidence>
<proteinExistence type="predicted"/>
<evidence type="ECO:0000313" key="10">
    <source>
        <dbReference type="EMBL" id="NWH40990.1"/>
    </source>
</evidence>
<evidence type="ECO:0000256" key="4">
    <source>
        <dbReference type="ARBA" id="ARBA00022771"/>
    </source>
</evidence>
<reference evidence="10" key="1">
    <citation type="submission" date="2019-10" db="EMBL/GenBank/DDBJ databases">
        <title>Bird 10,000 Genomes (B10K) Project - Family phase.</title>
        <authorList>
            <person name="Zhang G."/>
        </authorList>
    </citation>
    <scope>NUCLEOTIDE SEQUENCE</scope>
    <source>
        <strain evidence="10">B10K-IZ-033-78</strain>
        <tissue evidence="10">Muscle</tissue>
    </source>
</reference>
<evidence type="ECO:0000259" key="9">
    <source>
        <dbReference type="PROSITE" id="PS50157"/>
    </source>
</evidence>
<evidence type="ECO:0000256" key="2">
    <source>
        <dbReference type="ARBA" id="ARBA00022723"/>
    </source>
</evidence>
<evidence type="ECO:0000256" key="6">
    <source>
        <dbReference type="ARBA" id="ARBA00023242"/>
    </source>
</evidence>
<sequence length="53" mass="6130">QEGSGRSSRRSNLVVHEQQQSREKPYKCGECGRSCRDSSKLFCHQRIHNGERP</sequence>
<feature type="domain" description="C2H2-type" evidence="9">
    <location>
        <begin position="26"/>
        <end position="53"/>
    </location>
</feature>
<dbReference type="Proteomes" id="UP000640999">
    <property type="component" value="Unassembled WGS sequence"/>
</dbReference>
<dbReference type="InterPro" id="IPR036236">
    <property type="entry name" value="Znf_C2H2_sf"/>
</dbReference>
<gene>
    <name evidence="10" type="primary">Znf182</name>
    <name evidence="10" type="ORF">CHLHAR_R04295</name>
</gene>
<feature type="region of interest" description="Disordered" evidence="8">
    <location>
        <begin position="1"/>
        <end position="29"/>
    </location>
</feature>
<organism evidence="10 11">
    <name type="scientific">Chloropsis hardwickii</name>
    <dbReference type="NCBI Taxonomy" id="667144"/>
    <lineage>
        <taxon>Eukaryota</taxon>
        <taxon>Metazoa</taxon>
        <taxon>Chordata</taxon>
        <taxon>Craniata</taxon>
        <taxon>Vertebrata</taxon>
        <taxon>Euteleostomi</taxon>
        <taxon>Archelosauria</taxon>
        <taxon>Archosauria</taxon>
        <taxon>Dinosauria</taxon>
        <taxon>Saurischia</taxon>
        <taxon>Theropoda</taxon>
        <taxon>Coelurosauria</taxon>
        <taxon>Aves</taxon>
        <taxon>Neognathae</taxon>
        <taxon>Neoaves</taxon>
        <taxon>Telluraves</taxon>
        <taxon>Australaves</taxon>
        <taxon>Passeriformes</taxon>
        <taxon>Corvoidea</taxon>
        <taxon>Irenidae</taxon>
        <taxon>Chloropsis</taxon>
    </lineage>
</organism>
<dbReference type="SUPFAM" id="SSF57667">
    <property type="entry name" value="beta-beta-alpha zinc fingers"/>
    <property type="match status" value="1"/>
</dbReference>
<dbReference type="PANTHER" id="PTHR23226:SF416">
    <property type="entry name" value="FI01424P"/>
    <property type="match status" value="1"/>
</dbReference>